<comment type="caution">
    <text evidence="1">The sequence shown here is derived from an EMBL/GenBank/DDBJ whole genome shotgun (WGS) entry which is preliminary data.</text>
</comment>
<name>A0A498JVM0_MALDO</name>
<reference evidence="1 2" key="1">
    <citation type="submission" date="2018-10" db="EMBL/GenBank/DDBJ databases">
        <title>A high-quality apple genome assembly.</title>
        <authorList>
            <person name="Hu J."/>
        </authorList>
    </citation>
    <scope>NUCLEOTIDE SEQUENCE [LARGE SCALE GENOMIC DNA]</scope>
    <source>
        <strain evidence="2">cv. HFTH1</strain>
        <tissue evidence="1">Young leaf</tissue>
    </source>
</reference>
<protein>
    <submittedName>
        <fullName evidence="1">Uncharacterized protein</fullName>
    </submittedName>
</protein>
<dbReference type="Proteomes" id="UP000290289">
    <property type="component" value="Chromosome 5"/>
</dbReference>
<keyword evidence="2" id="KW-1185">Reference proteome</keyword>
<dbReference type="AlphaFoldDB" id="A0A498JVM0"/>
<accession>A0A498JVM0</accession>
<evidence type="ECO:0000313" key="2">
    <source>
        <dbReference type="Proteomes" id="UP000290289"/>
    </source>
</evidence>
<gene>
    <name evidence="1" type="ORF">DVH24_011550</name>
</gene>
<dbReference type="EMBL" id="RDQH01000331">
    <property type="protein sequence ID" value="RXH99225.1"/>
    <property type="molecule type" value="Genomic_DNA"/>
</dbReference>
<evidence type="ECO:0000313" key="1">
    <source>
        <dbReference type="EMBL" id="RXH99225.1"/>
    </source>
</evidence>
<organism evidence="1 2">
    <name type="scientific">Malus domestica</name>
    <name type="common">Apple</name>
    <name type="synonym">Pyrus malus</name>
    <dbReference type="NCBI Taxonomy" id="3750"/>
    <lineage>
        <taxon>Eukaryota</taxon>
        <taxon>Viridiplantae</taxon>
        <taxon>Streptophyta</taxon>
        <taxon>Embryophyta</taxon>
        <taxon>Tracheophyta</taxon>
        <taxon>Spermatophyta</taxon>
        <taxon>Magnoliopsida</taxon>
        <taxon>eudicotyledons</taxon>
        <taxon>Gunneridae</taxon>
        <taxon>Pentapetalae</taxon>
        <taxon>rosids</taxon>
        <taxon>fabids</taxon>
        <taxon>Rosales</taxon>
        <taxon>Rosaceae</taxon>
        <taxon>Amygdaloideae</taxon>
        <taxon>Maleae</taxon>
        <taxon>Malus</taxon>
    </lineage>
</organism>
<proteinExistence type="predicted"/>
<sequence>MYAIAHITAEPKEKYFASHLVLRSHSFHGLHFEGTIPPHLREPLVPRTAPSPKQQLLRLSAYQMVRLRRLKFVTFAYNRLSREFPSFFGSLPNSSTCIWVAMNFRVL</sequence>